<reference evidence="1 2" key="1">
    <citation type="journal article" date="2014" name="Int. J. Syst. Evol. Microbiol.">
        <title>Listeria floridensis sp. nov., Listeria aquatica sp. nov., Listeria cornellensis sp. nov., Listeria riparia sp. nov. and Listeria grandensis sp. nov., from agricultural and natural environments.</title>
        <authorList>
            <person name="den Bakker H.C."/>
            <person name="Warchocki S."/>
            <person name="Wright E.M."/>
            <person name="Allred A.F."/>
            <person name="Ahlstrom C."/>
            <person name="Manuel C.S."/>
            <person name="Stasiewicz M.J."/>
            <person name="Burrell A."/>
            <person name="Roof S."/>
            <person name="Strawn L."/>
            <person name="Fortes E.D."/>
            <person name="Nightingale K.K."/>
            <person name="Kephart D."/>
            <person name="Wiedmann M."/>
        </authorList>
    </citation>
    <scope>NUCLEOTIDE SEQUENCE [LARGE SCALE GENOMIC DNA]</scope>
    <source>
        <strain evidence="2">FSL F6-969</strain>
    </source>
</reference>
<comment type="caution">
    <text evidence="1">The sequence shown here is derived from an EMBL/GenBank/DDBJ whole genome shotgun (WGS) entry which is preliminary data.</text>
</comment>
<accession>W7BSA5</accession>
<gene>
    <name evidence="1" type="ORF">PCORN_10852</name>
</gene>
<dbReference type="STRING" id="1265820.PCORN_10852"/>
<evidence type="ECO:0000313" key="1">
    <source>
        <dbReference type="EMBL" id="EUJ29639.1"/>
    </source>
</evidence>
<organism evidence="1 2">
    <name type="scientific">Listeria cornellensis FSL F6-0969</name>
    <dbReference type="NCBI Taxonomy" id="1265820"/>
    <lineage>
        <taxon>Bacteria</taxon>
        <taxon>Bacillati</taxon>
        <taxon>Bacillota</taxon>
        <taxon>Bacilli</taxon>
        <taxon>Bacillales</taxon>
        <taxon>Listeriaceae</taxon>
        <taxon>Listeria</taxon>
    </lineage>
</organism>
<evidence type="ECO:0000313" key="2">
    <source>
        <dbReference type="Proteomes" id="UP000019254"/>
    </source>
</evidence>
<protein>
    <submittedName>
        <fullName evidence="1">Uncharacterized protein</fullName>
    </submittedName>
</protein>
<sequence>MMEGWIKLHRSIIESDTYNCLSLHQKIIMIELLLRANHTDNYWFDKRRGEKVEVRRGQLITSVQTIENDWFSRDKEVTTKKVRTTLDKLKKT</sequence>
<dbReference type="AlphaFoldDB" id="W7BSA5"/>
<dbReference type="RefSeq" id="WP_036079610.1">
    <property type="nucleotide sequence ID" value="NZ_AODE01000019.1"/>
</dbReference>
<keyword evidence="2" id="KW-1185">Reference proteome</keyword>
<dbReference type="EMBL" id="AODE01000019">
    <property type="protein sequence ID" value="EUJ29639.1"/>
    <property type="molecule type" value="Genomic_DNA"/>
</dbReference>
<dbReference type="PATRIC" id="fig|1265820.5.peg.2128"/>
<dbReference type="OrthoDB" id="1821976at2"/>
<proteinExistence type="predicted"/>
<dbReference type="Proteomes" id="UP000019254">
    <property type="component" value="Unassembled WGS sequence"/>
</dbReference>
<name>W7BSA5_9LIST</name>